<feature type="coiled-coil region" evidence="3">
    <location>
        <begin position="473"/>
        <end position="507"/>
    </location>
</feature>
<dbReference type="GO" id="GO:0051782">
    <property type="term" value="P:negative regulation of cell division"/>
    <property type="evidence" value="ECO:0007669"/>
    <property type="project" value="TreeGrafter"/>
</dbReference>
<reference evidence="4 5" key="1">
    <citation type="journal article" date="2013" name="Genome Announc.">
        <title>Genome Sequence of the Pyrene- and Fluoranthene-Degrading Bacterium Cycloclasticus sp. Strain PY97M.</title>
        <authorList>
            <person name="Cui Z."/>
            <person name="Xu G."/>
            <person name="Li Q."/>
            <person name="Gao W."/>
            <person name="Zheng L."/>
        </authorList>
    </citation>
    <scope>NUCLEOTIDE SEQUENCE [LARGE SCALE GENOMIC DNA]</scope>
    <source>
        <strain evidence="4 5">PY97M</strain>
    </source>
</reference>
<evidence type="ECO:0000256" key="3">
    <source>
        <dbReference type="SAM" id="Coils"/>
    </source>
</evidence>
<comment type="caution">
    <text evidence="4">The sequence shown here is derived from an EMBL/GenBank/DDBJ whole genome shotgun (WGS) entry which is preliminary data.</text>
</comment>
<dbReference type="Proteomes" id="UP000015462">
    <property type="component" value="Unassembled WGS sequence"/>
</dbReference>
<evidence type="ECO:0000256" key="1">
    <source>
        <dbReference type="ARBA" id="ARBA00022741"/>
    </source>
</evidence>
<gene>
    <name evidence="4" type="ORF">L196_04646</name>
</gene>
<evidence type="ECO:0000256" key="2">
    <source>
        <dbReference type="ARBA" id="ARBA00022840"/>
    </source>
</evidence>
<keyword evidence="2" id="KW-0067">ATP-binding</keyword>
<dbReference type="SUPFAM" id="SSF52540">
    <property type="entry name" value="P-loop containing nucleoside triphosphate hydrolases"/>
    <property type="match status" value="1"/>
</dbReference>
<dbReference type="EMBL" id="ASHL01000002">
    <property type="protein sequence ID" value="EPD13796.1"/>
    <property type="molecule type" value="Genomic_DNA"/>
</dbReference>
<dbReference type="PANTHER" id="PTHR43384:SF4">
    <property type="entry name" value="CELLULOSE BIOSYNTHESIS PROTEIN BCSQ-RELATED"/>
    <property type="match status" value="1"/>
</dbReference>
<dbReference type="Gene3D" id="3.40.50.300">
    <property type="entry name" value="P-loop containing nucleotide triphosphate hydrolases"/>
    <property type="match status" value="1"/>
</dbReference>
<name>A0AB33Z4E2_9GAMM</name>
<accession>A0AB33Z4E2</accession>
<dbReference type="GO" id="GO:0016887">
    <property type="term" value="F:ATP hydrolysis activity"/>
    <property type="evidence" value="ECO:0007669"/>
    <property type="project" value="TreeGrafter"/>
</dbReference>
<dbReference type="Pfam" id="PF10609">
    <property type="entry name" value="ParA"/>
    <property type="match status" value="1"/>
</dbReference>
<sequence>MSQPKAKVITVTSGKGGVGKSSTATNLALSLTALDKKVCVFDADASLANINILLGIQPTYTLQHLLNGEKNLKEIIIDGPRGLKVVPGATGIAEYAQLTNEQKLILLAALDKLQQDFDYLIIDTAAGIGDDVLDFIRASQFSIIIITPEPTSLTDSFSLLKVLKRSNYNRTSYILVNMALDAENSQAIYKRFESAVKKYIDVDINYLGYIQVDETMISSIRLQCPAVLLSPDSNASGCFKKLAQELDKEVAEQTVDSFSEFWRQQDGIDSRAQTPSETPVVTFKEDTLPNTVTPPASVKTPLSFKQAADFCIAQLSTGDVTEEDSAAFLEQLAQFQPQVPEEPTTQADQAPSSSSIRELYSYLEQRSFPKDELREIVTTLEQVYFEKHAESLNSFESSSLKLFAQFSGNEDDLHYLNQQLSSCFQREFKKPLYDVLEHLESLVSSNNFSQQSFDDLLSELLSSYQKKFNEAYKTMADENLKSAREEISVLQKQLSDINNELNDTNNTLTEKIMLLNKIQALLPSS</sequence>
<dbReference type="PANTHER" id="PTHR43384">
    <property type="entry name" value="SEPTUM SITE-DETERMINING PROTEIN MIND HOMOLOG, CHLOROPLASTIC-RELATED"/>
    <property type="match status" value="1"/>
</dbReference>
<dbReference type="InterPro" id="IPR027417">
    <property type="entry name" value="P-loop_NTPase"/>
</dbReference>
<dbReference type="AlphaFoldDB" id="A0AB33Z4E2"/>
<dbReference type="InterPro" id="IPR033875">
    <property type="entry name" value="FlhG"/>
</dbReference>
<dbReference type="CDD" id="cd02038">
    <property type="entry name" value="FlhG-like"/>
    <property type="match status" value="1"/>
</dbReference>
<dbReference type="GO" id="GO:0009898">
    <property type="term" value="C:cytoplasmic side of plasma membrane"/>
    <property type="evidence" value="ECO:0007669"/>
    <property type="project" value="TreeGrafter"/>
</dbReference>
<dbReference type="InterPro" id="IPR033756">
    <property type="entry name" value="YlxH/NBP35"/>
</dbReference>
<evidence type="ECO:0000313" key="5">
    <source>
        <dbReference type="Proteomes" id="UP000015462"/>
    </source>
</evidence>
<dbReference type="GO" id="GO:0005524">
    <property type="term" value="F:ATP binding"/>
    <property type="evidence" value="ECO:0007669"/>
    <property type="project" value="UniProtKB-KW"/>
</dbReference>
<keyword evidence="3" id="KW-0175">Coiled coil</keyword>
<dbReference type="RefSeq" id="WP_016390115.1">
    <property type="nucleotide sequence ID" value="NZ_KE646806.1"/>
</dbReference>
<evidence type="ECO:0000313" key="4">
    <source>
        <dbReference type="EMBL" id="EPD13796.1"/>
    </source>
</evidence>
<proteinExistence type="predicted"/>
<dbReference type="InterPro" id="IPR050625">
    <property type="entry name" value="ParA/MinD_ATPase"/>
</dbReference>
<keyword evidence="5" id="KW-1185">Reference proteome</keyword>
<keyword evidence="1" id="KW-0547">Nucleotide-binding</keyword>
<protein>
    <submittedName>
        <fullName evidence="4">Bacterial motility regulatory-like protein MotR</fullName>
    </submittedName>
</protein>
<dbReference type="GO" id="GO:0005829">
    <property type="term" value="C:cytosol"/>
    <property type="evidence" value="ECO:0007669"/>
    <property type="project" value="TreeGrafter"/>
</dbReference>
<organism evidence="4 5">
    <name type="scientific">Cycloclasticus pugetii</name>
    <dbReference type="NCBI Taxonomy" id="34068"/>
    <lineage>
        <taxon>Bacteria</taxon>
        <taxon>Pseudomonadati</taxon>
        <taxon>Pseudomonadota</taxon>
        <taxon>Gammaproteobacteria</taxon>
        <taxon>Thiotrichales</taxon>
        <taxon>Piscirickettsiaceae</taxon>
        <taxon>Cycloclasticus</taxon>
    </lineage>
</organism>